<organism evidence="1 2">
    <name type="scientific">Pleurotus eryngii</name>
    <name type="common">Boletus of the steppes</name>
    <dbReference type="NCBI Taxonomy" id="5323"/>
    <lineage>
        <taxon>Eukaryota</taxon>
        <taxon>Fungi</taxon>
        <taxon>Dikarya</taxon>
        <taxon>Basidiomycota</taxon>
        <taxon>Agaricomycotina</taxon>
        <taxon>Agaricomycetes</taxon>
        <taxon>Agaricomycetidae</taxon>
        <taxon>Agaricales</taxon>
        <taxon>Pleurotineae</taxon>
        <taxon>Pleurotaceae</taxon>
        <taxon>Pleurotus</taxon>
    </lineage>
</organism>
<reference evidence="1" key="1">
    <citation type="submission" date="2020-11" db="EMBL/GenBank/DDBJ databases">
        <authorList>
            <consortium name="DOE Joint Genome Institute"/>
            <person name="Ahrendt S."/>
            <person name="Riley R."/>
            <person name="Andreopoulos W."/>
            <person name="Labutti K."/>
            <person name="Pangilinan J."/>
            <person name="Ruiz-Duenas F.J."/>
            <person name="Barrasa J.M."/>
            <person name="Sanchez-Garcia M."/>
            <person name="Camarero S."/>
            <person name="Miyauchi S."/>
            <person name="Serrano A."/>
            <person name="Linde D."/>
            <person name="Babiker R."/>
            <person name="Drula E."/>
            <person name="Ayuso-Fernandez I."/>
            <person name="Pacheco R."/>
            <person name="Padilla G."/>
            <person name="Ferreira P."/>
            <person name="Barriuso J."/>
            <person name="Kellner H."/>
            <person name="Castanera R."/>
            <person name="Alfaro M."/>
            <person name="Ramirez L."/>
            <person name="Pisabarro A.G."/>
            <person name="Kuo A."/>
            <person name="Tritt A."/>
            <person name="Lipzen A."/>
            <person name="He G."/>
            <person name="Yan M."/>
            <person name="Ng V."/>
            <person name="Cullen D."/>
            <person name="Martin F."/>
            <person name="Rosso M.-N."/>
            <person name="Henrissat B."/>
            <person name="Hibbett D."/>
            <person name="Martinez A.T."/>
            <person name="Grigoriev I.V."/>
        </authorList>
    </citation>
    <scope>NUCLEOTIDE SEQUENCE</scope>
    <source>
        <strain evidence="1">ATCC 90797</strain>
    </source>
</reference>
<comment type="caution">
    <text evidence="1">The sequence shown here is derived from an EMBL/GenBank/DDBJ whole genome shotgun (WGS) entry which is preliminary data.</text>
</comment>
<evidence type="ECO:0000313" key="1">
    <source>
        <dbReference type="EMBL" id="KAF9498724.1"/>
    </source>
</evidence>
<proteinExistence type="predicted"/>
<dbReference type="AlphaFoldDB" id="A0A9P6A331"/>
<dbReference type="EMBL" id="MU154536">
    <property type="protein sequence ID" value="KAF9498724.1"/>
    <property type="molecule type" value="Genomic_DNA"/>
</dbReference>
<evidence type="ECO:0000313" key="2">
    <source>
        <dbReference type="Proteomes" id="UP000807025"/>
    </source>
</evidence>
<name>A0A9P6A331_PLEER</name>
<gene>
    <name evidence="1" type="ORF">BDN71DRAFT_355842</name>
</gene>
<sequence length="196" mass="22737">MFYRYARSSIPESPDFDVVPLCPMFCVKSIIIRWTNLRIYAESGERFKLQTPLDLGSLTRRKFAELTYRHRLTNRRSKTEVQPASPGARVPQKSLEWCRRRVSEPQPCVSAFPPSERGQRRQCTKFKGWKAIPTKRTGYRIAHPPTTTPSNTYTCYLWSFYRMDTGAYTRSGSQLVNGQGTTLTANSFNLRFRFTT</sequence>
<accession>A0A9P6A331</accession>
<keyword evidence="2" id="KW-1185">Reference proteome</keyword>
<dbReference type="Proteomes" id="UP000807025">
    <property type="component" value="Unassembled WGS sequence"/>
</dbReference>
<protein>
    <submittedName>
        <fullName evidence="1">Uncharacterized protein</fullName>
    </submittedName>
</protein>